<keyword evidence="3" id="KW-1185">Reference proteome</keyword>
<name>A0ABT4S088_9FLAO</name>
<protein>
    <recommendedName>
        <fullName evidence="4">Riboflavin synthase subunit beta</fullName>
    </recommendedName>
</protein>
<keyword evidence="1" id="KW-0812">Transmembrane</keyword>
<evidence type="ECO:0000256" key="1">
    <source>
        <dbReference type="SAM" id="Phobius"/>
    </source>
</evidence>
<keyword evidence="1" id="KW-0472">Membrane</keyword>
<reference evidence="2" key="1">
    <citation type="submission" date="2022-11" db="EMBL/GenBank/DDBJ databases">
        <title>Refractory cell wall polysaccharides provide important carbon source for microbial heterotrophs in the hadal ocean.</title>
        <authorList>
            <person name="Zhu X."/>
        </authorList>
    </citation>
    <scope>NUCLEOTIDE SEQUENCE</scope>
    <source>
        <strain evidence="2">MTRN7</strain>
    </source>
</reference>
<comment type="caution">
    <text evidence="2">The sequence shown here is derived from an EMBL/GenBank/DDBJ whole genome shotgun (WGS) entry which is preliminary data.</text>
</comment>
<feature type="transmembrane region" description="Helical" evidence="1">
    <location>
        <begin position="67"/>
        <end position="87"/>
    </location>
</feature>
<organism evidence="2 3">
    <name type="scientific">Mesoflavibacter profundi</name>
    <dbReference type="NCBI Taxonomy" id="2708110"/>
    <lineage>
        <taxon>Bacteria</taxon>
        <taxon>Pseudomonadati</taxon>
        <taxon>Bacteroidota</taxon>
        <taxon>Flavobacteriia</taxon>
        <taxon>Flavobacteriales</taxon>
        <taxon>Flavobacteriaceae</taxon>
        <taxon>Mesoflavibacter</taxon>
    </lineage>
</organism>
<proteinExistence type="predicted"/>
<dbReference type="RefSeq" id="WP_106686927.1">
    <property type="nucleotide sequence ID" value="NZ_CAXQEU010000163.1"/>
</dbReference>
<accession>A0ABT4S088</accession>
<keyword evidence="1" id="KW-1133">Transmembrane helix</keyword>
<dbReference type="Proteomes" id="UP001149142">
    <property type="component" value="Unassembled WGS sequence"/>
</dbReference>
<dbReference type="EMBL" id="JAPFGC010000002">
    <property type="protein sequence ID" value="MDA0177492.1"/>
    <property type="molecule type" value="Genomic_DNA"/>
</dbReference>
<gene>
    <name evidence="2" type="ORF">OOZ35_08320</name>
</gene>
<evidence type="ECO:0000313" key="3">
    <source>
        <dbReference type="Proteomes" id="UP001149142"/>
    </source>
</evidence>
<sequence length="89" mass="10177">MGGEGSMMAANNSLKNNRSMLSKRKGKSLGLIAKSNYKTEYNLPKAKPEDIKRLRDKLQQEQRLSRIKSIILFLVIFIILIVILIFLNN</sequence>
<evidence type="ECO:0000313" key="2">
    <source>
        <dbReference type="EMBL" id="MDA0177492.1"/>
    </source>
</evidence>
<evidence type="ECO:0008006" key="4">
    <source>
        <dbReference type="Google" id="ProtNLM"/>
    </source>
</evidence>